<reference evidence="5 6" key="1">
    <citation type="submission" date="2011-09" db="EMBL/GenBank/DDBJ databases">
        <authorList>
            <person name="Weinstock G."/>
            <person name="Sodergren E."/>
            <person name="Clifton S."/>
            <person name="Fulton L."/>
            <person name="Fulton B."/>
            <person name="Courtney L."/>
            <person name="Fronick C."/>
            <person name="Harrison M."/>
            <person name="Strong C."/>
            <person name="Farmer C."/>
            <person name="Delahaunty K."/>
            <person name="Markovic C."/>
            <person name="Hall O."/>
            <person name="Minx P."/>
            <person name="Tomlinson C."/>
            <person name="Mitreva M."/>
            <person name="Hou S."/>
            <person name="Chen J."/>
            <person name="Wollam A."/>
            <person name="Pepin K.H."/>
            <person name="Johnson M."/>
            <person name="Bhonagiri V."/>
            <person name="Zhang X."/>
            <person name="Suruliraj S."/>
            <person name="Warren W."/>
            <person name="Chinwalla A."/>
            <person name="Mardis E.R."/>
            <person name="Wilson R.K."/>
        </authorList>
    </citation>
    <scope>NUCLEOTIDE SEQUENCE [LARGE SCALE GENOMIC DNA]</scope>
    <source>
        <strain evidence="5 6">F0439</strain>
    </source>
</reference>
<organism evidence="5 6">
    <name type="scientific">Lentilactobacillus parafarraginis F0439</name>
    <dbReference type="NCBI Taxonomy" id="797515"/>
    <lineage>
        <taxon>Bacteria</taxon>
        <taxon>Bacillati</taxon>
        <taxon>Bacillota</taxon>
        <taxon>Bacilli</taxon>
        <taxon>Lactobacillales</taxon>
        <taxon>Lactobacillaceae</taxon>
        <taxon>Lentilactobacillus</taxon>
    </lineage>
</organism>
<protein>
    <submittedName>
        <fullName evidence="5">Transcriptional regulator, AraC family</fullName>
    </submittedName>
</protein>
<dbReference type="InterPro" id="IPR018062">
    <property type="entry name" value="HTH_AraC-typ_CS"/>
</dbReference>
<sequence length="308" mass="35057">MKLMAYDMSRPLKFIQSGHFSSGIGWQHLPSTRKADTEILVGTKNAISLEVMGEPVTLSAGNALCVFPGESMVGTSPTTQNAEFTWLHFVNQSPLSQIDTYPQDFKQSTSLILPRVFKFNDPNRILALTAQLLDATHTSENNLVSANYFVSFFISELAQDYFQGIHQSSYDEGIVNRVKEWIRANINTDLKVKDIASQFNMNKDYMARLFKRVTGTTIKTYINQSKINLARYLLLTSDLSVAEIAQRCFFYDYKYFFRLFKKETSLTPLKYRNTFTNTFLNNPNVDPGYDVGKVVALLEKGIKKSSLY</sequence>
<accession>G9ZN46</accession>
<dbReference type="Proteomes" id="UP000004625">
    <property type="component" value="Unassembled WGS sequence"/>
</dbReference>
<dbReference type="PANTHER" id="PTHR43280:SF2">
    <property type="entry name" value="HTH-TYPE TRANSCRIPTIONAL REGULATOR EXSA"/>
    <property type="match status" value="1"/>
</dbReference>
<keyword evidence="1" id="KW-0805">Transcription regulation</keyword>
<proteinExistence type="predicted"/>
<dbReference type="Pfam" id="PF12833">
    <property type="entry name" value="HTH_18"/>
    <property type="match status" value="1"/>
</dbReference>
<evidence type="ECO:0000259" key="4">
    <source>
        <dbReference type="PROSITE" id="PS01124"/>
    </source>
</evidence>
<dbReference type="SMART" id="SM00342">
    <property type="entry name" value="HTH_ARAC"/>
    <property type="match status" value="1"/>
</dbReference>
<dbReference type="PROSITE" id="PS01124">
    <property type="entry name" value="HTH_ARAC_FAMILY_2"/>
    <property type="match status" value="1"/>
</dbReference>
<dbReference type="InterPro" id="IPR009057">
    <property type="entry name" value="Homeodomain-like_sf"/>
</dbReference>
<evidence type="ECO:0000256" key="1">
    <source>
        <dbReference type="ARBA" id="ARBA00023015"/>
    </source>
</evidence>
<keyword evidence="6" id="KW-1185">Reference proteome</keyword>
<dbReference type="GO" id="GO:0003700">
    <property type="term" value="F:DNA-binding transcription factor activity"/>
    <property type="evidence" value="ECO:0007669"/>
    <property type="project" value="InterPro"/>
</dbReference>
<keyword evidence="2" id="KW-0238">DNA-binding</keyword>
<dbReference type="eggNOG" id="COG4977">
    <property type="taxonomic scope" value="Bacteria"/>
</dbReference>
<evidence type="ECO:0000313" key="6">
    <source>
        <dbReference type="Proteomes" id="UP000004625"/>
    </source>
</evidence>
<dbReference type="AlphaFoldDB" id="G9ZN46"/>
<gene>
    <name evidence="5" type="ORF">HMPREF9103_01147</name>
</gene>
<dbReference type="PANTHER" id="PTHR43280">
    <property type="entry name" value="ARAC-FAMILY TRANSCRIPTIONAL REGULATOR"/>
    <property type="match status" value="1"/>
</dbReference>
<dbReference type="GO" id="GO:0043565">
    <property type="term" value="F:sequence-specific DNA binding"/>
    <property type="evidence" value="ECO:0007669"/>
    <property type="project" value="InterPro"/>
</dbReference>
<dbReference type="InterPro" id="IPR037923">
    <property type="entry name" value="HTH-like"/>
</dbReference>
<dbReference type="SUPFAM" id="SSF46689">
    <property type="entry name" value="Homeodomain-like"/>
    <property type="match status" value="2"/>
</dbReference>
<dbReference type="HOGENOM" id="CLU_000445_88_6_9"/>
<dbReference type="PROSITE" id="PS00041">
    <property type="entry name" value="HTH_ARAC_FAMILY_1"/>
    <property type="match status" value="1"/>
</dbReference>
<dbReference type="SUPFAM" id="SSF51215">
    <property type="entry name" value="Regulatory protein AraC"/>
    <property type="match status" value="1"/>
</dbReference>
<name>G9ZN46_9LACO</name>
<keyword evidence="3" id="KW-0804">Transcription</keyword>
<evidence type="ECO:0000313" key="5">
    <source>
        <dbReference type="EMBL" id="EHL99142.1"/>
    </source>
</evidence>
<evidence type="ECO:0000256" key="2">
    <source>
        <dbReference type="ARBA" id="ARBA00023125"/>
    </source>
</evidence>
<evidence type="ECO:0000256" key="3">
    <source>
        <dbReference type="ARBA" id="ARBA00023163"/>
    </source>
</evidence>
<dbReference type="Gene3D" id="1.10.10.60">
    <property type="entry name" value="Homeodomain-like"/>
    <property type="match status" value="2"/>
</dbReference>
<dbReference type="InterPro" id="IPR018060">
    <property type="entry name" value="HTH_AraC"/>
</dbReference>
<comment type="caution">
    <text evidence="5">The sequence shown here is derived from an EMBL/GenBank/DDBJ whole genome shotgun (WGS) entry which is preliminary data.</text>
</comment>
<dbReference type="STRING" id="797515.HMPREF9103_01147"/>
<dbReference type="PATRIC" id="fig|797515.3.peg.1069"/>
<dbReference type="EMBL" id="AGEY01000048">
    <property type="protein sequence ID" value="EHL99142.1"/>
    <property type="molecule type" value="Genomic_DNA"/>
</dbReference>
<dbReference type="RefSeq" id="WP_008212032.1">
    <property type="nucleotide sequence ID" value="NZ_JH414945.1"/>
</dbReference>
<feature type="domain" description="HTH araC/xylS-type" evidence="4">
    <location>
        <begin position="176"/>
        <end position="274"/>
    </location>
</feature>